<evidence type="ECO:0000256" key="2">
    <source>
        <dbReference type="SAM" id="MobiDB-lite"/>
    </source>
</evidence>
<protein>
    <recommendedName>
        <fullName evidence="3">FCP1 homology domain-containing protein</fullName>
    </recommendedName>
</protein>
<feature type="compositionally biased region" description="Low complexity" evidence="2">
    <location>
        <begin position="25"/>
        <end position="43"/>
    </location>
</feature>
<evidence type="ECO:0000259" key="3">
    <source>
        <dbReference type="PROSITE" id="PS50969"/>
    </source>
</evidence>
<sequence length="632" mass="69980">MSGYHRRSDRGRYNPSQPTYPNPYDPDYQNYSSQASSSSYYDSWDPNRTYRRSYSGYGYDNRTYGNNQSVDSGGRSGGGNGPSYRQRRPSPSYNDYDQYVVHDPSSSSPSRARSRSSSPRPLVVPPSLNLPVPSLPKRSPTPLEPPTTRPPSPTYLATTLLPSSRLSEPTSTRKLLILDLNGTLLIRAAHQSRSRFPVQPLPPSSSSQGLPPPSSAQLSSSQAPSAPRTSHPNSRPPHPSGPRLRPVHPRPYMQTFRNYLFHPSTQTWLDTMVWSSAQPHSVDDMVEKCFGEHRRELKAVWARDTLGLSPNQYHRKTQTTKDLTKPWAHLSSLSSPPTEPTSDADSSTPSAPTPPSQIAPTSSPQIHSALTTLLLDDSPLKAQIQPYNHVCIKEYSQELRRGDVELVELERDRERELELAKEVEAEKAKELVDELEKAKGVNVEQAVITGDPSSPTPQEVDATFPLTKKRKRPKNKKKPTQSTSGQKYDETLLAVIGVLDEIKYQSNVAGWIRNGGLFQGVGGEGVVEGKEVRAGAVDGVDEEQSSRESSPGVEDGHQGKRVKPRGDSLPLDPPTPGNDLTMTVEPATTGPSEPDPETKLWFHHQDTMKFWVERGRKACEELGIEVVHGVDR</sequence>
<gene>
    <name evidence="4" type="ORF">JAAARDRAFT_155890</name>
</gene>
<feature type="compositionally biased region" description="Basic residues" evidence="2">
    <location>
        <begin position="467"/>
        <end position="479"/>
    </location>
</feature>
<keyword evidence="1" id="KW-0175">Coiled coil</keyword>
<dbReference type="InterPro" id="IPR036412">
    <property type="entry name" value="HAD-like_sf"/>
</dbReference>
<dbReference type="Gene3D" id="3.40.50.1000">
    <property type="entry name" value="HAD superfamily/HAD-like"/>
    <property type="match status" value="1"/>
</dbReference>
<dbReference type="AlphaFoldDB" id="A0A067Q3Y1"/>
<feature type="compositionally biased region" description="Polar residues" evidence="2">
    <location>
        <begin position="155"/>
        <end position="169"/>
    </location>
</feature>
<dbReference type="OrthoDB" id="1711508at2759"/>
<feature type="domain" description="FCP1 homology" evidence="3">
    <location>
        <begin position="169"/>
        <end position="416"/>
    </location>
</feature>
<dbReference type="Proteomes" id="UP000027265">
    <property type="component" value="Unassembled WGS sequence"/>
</dbReference>
<feature type="region of interest" description="Disordered" evidence="2">
    <location>
        <begin position="194"/>
        <end position="249"/>
    </location>
</feature>
<feature type="region of interest" description="Disordered" evidence="2">
    <location>
        <begin position="1"/>
        <end position="169"/>
    </location>
</feature>
<feature type="compositionally biased region" description="Low complexity" evidence="2">
    <location>
        <begin position="204"/>
        <end position="227"/>
    </location>
</feature>
<dbReference type="PROSITE" id="PS50969">
    <property type="entry name" value="FCP1"/>
    <property type="match status" value="1"/>
</dbReference>
<dbReference type="STRING" id="933084.A0A067Q3Y1"/>
<dbReference type="SUPFAM" id="SSF56784">
    <property type="entry name" value="HAD-like"/>
    <property type="match status" value="1"/>
</dbReference>
<reference evidence="5" key="1">
    <citation type="journal article" date="2014" name="Proc. Natl. Acad. Sci. U.S.A.">
        <title>Extensive sampling of basidiomycete genomes demonstrates inadequacy of the white-rot/brown-rot paradigm for wood decay fungi.</title>
        <authorList>
            <person name="Riley R."/>
            <person name="Salamov A.A."/>
            <person name="Brown D.W."/>
            <person name="Nagy L.G."/>
            <person name="Floudas D."/>
            <person name="Held B.W."/>
            <person name="Levasseur A."/>
            <person name="Lombard V."/>
            <person name="Morin E."/>
            <person name="Otillar R."/>
            <person name="Lindquist E.A."/>
            <person name="Sun H."/>
            <person name="LaButti K.M."/>
            <person name="Schmutz J."/>
            <person name="Jabbour D."/>
            <person name="Luo H."/>
            <person name="Baker S.E."/>
            <person name="Pisabarro A.G."/>
            <person name="Walton J.D."/>
            <person name="Blanchette R.A."/>
            <person name="Henrissat B."/>
            <person name="Martin F."/>
            <person name="Cullen D."/>
            <person name="Hibbett D.S."/>
            <person name="Grigoriev I.V."/>
        </authorList>
    </citation>
    <scope>NUCLEOTIDE SEQUENCE [LARGE SCALE GENOMIC DNA]</scope>
    <source>
        <strain evidence="5">MUCL 33604</strain>
    </source>
</reference>
<evidence type="ECO:0000313" key="4">
    <source>
        <dbReference type="EMBL" id="KDQ58202.1"/>
    </source>
</evidence>
<proteinExistence type="predicted"/>
<organism evidence="4 5">
    <name type="scientific">Jaapia argillacea MUCL 33604</name>
    <dbReference type="NCBI Taxonomy" id="933084"/>
    <lineage>
        <taxon>Eukaryota</taxon>
        <taxon>Fungi</taxon>
        <taxon>Dikarya</taxon>
        <taxon>Basidiomycota</taxon>
        <taxon>Agaricomycotina</taxon>
        <taxon>Agaricomycetes</taxon>
        <taxon>Agaricomycetidae</taxon>
        <taxon>Jaapiales</taxon>
        <taxon>Jaapiaceae</taxon>
        <taxon>Jaapia</taxon>
    </lineage>
</organism>
<feature type="compositionally biased region" description="Low complexity" evidence="2">
    <location>
        <begin position="104"/>
        <end position="136"/>
    </location>
</feature>
<dbReference type="InParanoid" id="A0A067Q3Y1"/>
<feature type="region of interest" description="Disordered" evidence="2">
    <location>
        <begin position="312"/>
        <end position="364"/>
    </location>
</feature>
<feature type="compositionally biased region" description="Low complexity" evidence="2">
    <location>
        <begin position="330"/>
        <end position="350"/>
    </location>
</feature>
<keyword evidence="5" id="KW-1185">Reference proteome</keyword>
<dbReference type="InterPro" id="IPR023214">
    <property type="entry name" value="HAD_sf"/>
</dbReference>
<name>A0A067Q3Y1_9AGAM</name>
<dbReference type="EMBL" id="KL197718">
    <property type="protein sequence ID" value="KDQ58202.1"/>
    <property type="molecule type" value="Genomic_DNA"/>
</dbReference>
<accession>A0A067Q3Y1</accession>
<feature type="region of interest" description="Disordered" evidence="2">
    <location>
        <begin position="447"/>
        <end position="485"/>
    </location>
</feature>
<dbReference type="InterPro" id="IPR050365">
    <property type="entry name" value="TIM50"/>
</dbReference>
<dbReference type="SMART" id="SM00577">
    <property type="entry name" value="CPDc"/>
    <property type="match status" value="1"/>
</dbReference>
<feature type="compositionally biased region" description="Pro residues" evidence="2">
    <location>
        <begin position="142"/>
        <end position="153"/>
    </location>
</feature>
<feature type="coiled-coil region" evidence="1">
    <location>
        <begin position="392"/>
        <end position="438"/>
    </location>
</feature>
<dbReference type="HOGENOM" id="CLU_018875_2_1_1"/>
<evidence type="ECO:0000256" key="1">
    <source>
        <dbReference type="SAM" id="Coils"/>
    </source>
</evidence>
<dbReference type="InterPro" id="IPR004274">
    <property type="entry name" value="FCP1_dom"/>
</dbReference>
<feature type="region of interest" description="Disordered" evidence="2">
    <location>
        <begin position="534"/>
        <end position="599"/>
    </location>
</feature>
<dbReference type="PANTHER" id="PTHR12210">
    <property type="entry name" value="DULLARD PROTEIN PHOSPHATASE"/>
    <property type="match status" value="1"/>
</dbReference>
<evidence type="ECO:0000313" key="5">
    <source>
        <dbReference type="Proteomes" id="UP000027265"/>
    </source>
</evidence>